<dbReference type="SUPFAM" id="SSF52402">
    <property type="entry name" value="Adenine nucleotide alpha hydrolases-like"/>
    <property type="match status" value="1"/>
</dbReference>
<keyword evidence="6" id="KW-1185">Reference proteome</keyword>
<evidence type="ECO:0000313" key="6">
    <source>
        <dbReference type="Proteomes" id="UP000199452"/>
    </source>
</evidence>
<dbReference type="OrthoDB" id="693367at2"/>
<name>A0A1G6GGZ3_9BACT</name>
<dbReference type="EC" id="6.3.5.4" evidence="2"/>
<dbReference type="GO" id="GO:0006529">
    <property type="term" value="P:asparagine biosynthetic process"/>
    <property type="evidence" value="ECO:0007669"/>
    <property type="project" value="InterPro"/>
</dbReference>
<comment type="catalytic activity">
    <reaction evidence="3">
        <text>L-aspartate + L-glutamine + ATP + H2O = L-asparagine + L-glutamate + AMP + diphosphate + H(+)</text>
        <dbReference type="Rhea" id="RHEA:12228"/>
        <dbReference type="ChEBI" id="CHEBI:15377"/>
        <dbReference type="ChEBI" id="CHEBI:15378"/>
        <dbReference type="ChEBI" id="CHEBI:29985"/>
        <dbReference type="ChEBI" id="CHEBI:29991"/>
        <dbReference type="ChEBI" id="CHEBI:30616"/>
        <dbReference type="ChEBI" id="CHEBI:33019"/>
        <dbReference type="ChEBI" id="CHEBI:58048"/>
        <dbReference type="ChEBI" id="CHEBI:58359"/>
        <dbReference type="ChEBI" id="CHEBI:456215"/>
        <dbReference type="EC" id="6.3.5.4"/>
    </reaction>
</comment>
<comment type="pathway">
    <text evidence="1">Amino-acid biosynthesis; L-asparagine biosynthesis; L-asparagine from L-aspartate (L-Gln route): step 1/1.</text>
</comment>
<proteinExistence type="predicted"/>
<reference evidence="5 6" key="1">
    <citation type="submission" date="2016-09" db="EMBL/GenBank/DDBJ databases">
        <authorList>
            <person name="Capua I."/>
            <person name="De Benedictis P."/>
            <person name="Joannis T."/>
            <person name="Lombin L.H."/>
            <person name="Cattoli G."/>
        </authorList>
    </citation>
    <scope>NUCLEOTIDE SEQUENCE [LARGE SCALE GENOMIC DNA]</scope>
    <source>
        <strain evidence="5 6">A7P-90m</strain>
    </source>
</reference>
<dbReference type="InterPro" id="IPR001962">
    <property type="entry name" value="Asn_synthase"/>
</dbReference>
<dbReference type="SUPFAM" id="SSF56235">
    <property type="entry name" value="N-terminal nucleophile aminohydrolases (Ntn hydrolases)"/>
    <property type="match status" value="1"/>
</dbReference>
<dbReference type="PANTHER" id="PTHR43284:SF1">
    <property type="entry name" value="ASPARAGINE SYNTHETASE"/>
    <property type="match status" value="1"/>
</dbReference>
<dbReference type="STRING" id="1640674.SAMN05216323_100144"/>
<evidence type="ECO:0000313" key="5">
    <source>
        <dbReference type="EMBL" id="SDB81224.1"/>
    </source>
</evidence>
<evidence type="ECO:0000256" key="1">
    <source>
        <dbReference type="ARBA" id="ARBA00005187"/>
    </source>
</evidence>
<evidence type="ECO:0000259" key="4">
    <source>
        <dbReference type="Pfam" id="PF00733"/>
    </source>
</evidence>
<dbReference type="AlphaFoldDB" id="A0A1G6GGZ3"/>
<dbReference type="InterPro" id="IPR051786">
    <property type="entry name" value="ASN_synthetase/amidase"/>
</dbReference>
<dbReference type="GO" id="GO:0004066">
    <property type="term" value="F:asparagine synthase (glutamine-hydrolyzing) activity"/>
    <property type="evidence" value="ECO:0007669"/>
    <property type="project" value="UniProtKB-EC"/>
</dbReference>
<organism evidence="5 6">
    <name type="scientific">Williamwhitmania taraxaci</name>
    <dbReference type="NCBI Taxonomy" id="1640674"/>
    <lineage>
        <taxon>Bacteria</taxon>
        <taxon>Pseudomonadati</taxon>
        <taxon>Bacteroidota</taxon>
        <taxon>Bacteroidia</taxon>
        <taxon>Bacteroidales</taxon>
        <taxon>Williamwhitmaniaceae</taxon>
        <taxon>Williamwhitmania</taxon>
    </lineage>
</organism>
<sequence>MNYPTIIISTDLPVQNSDGKFSLLETVGFNIAYNKSVEGKIFIYENANILVLAHCNYGFLSLLKLKDSIFFQSELQIIESLKLLQWGFLSVCNKQDKSIVLYNDIYGLYPLYYSNNNDKISISNDFDELALMQNSLTINNNGVYDYLLFNYTLKSRTLFNEIVHLEGGSKIFKDKSGLCISVVLNVADLIKQAHPLVTIEDMCANLSDHVRDNIELSLPIQLPLTGGFDSKIILSLLLHNDHEFSAYTFGDKSSPDCVTAMSIAKEYSIKHRHISLSEEYLCDIEKNIKQFIRDYPNAPMLDTLMYYQMVRDIFPPSNIVTGKMGGELIVGPVLISELITTRVASLLTLCKNGQELISGLMINIEEVGFVDRDLFMNNINEYTQSLSCYRKGESNVENLNIALFLLKETYAKFFGPVFCVLFYKHNLINPLVDLSFVIKLLNSKFSFLKKKPFSKEPFSHFMSRRLYPLLVRNISPSVLNTPMDRGYNLKDFLHWYNFPKPFLNYFTRHFLPKKPVKKPLVSYMPSIKGLVKERLISSSVLDLNIFDKDEILRQITDMENGRTSRFQDQRLIQLLTLHYIFSRYTNKIIV</sequence>
<dbReference type="PANTHER" id="PTHR43284">
    <property type="entry name" value="ASPARAGINE SYNTHETASE (GLUTAMINE-HYDROLYZING)"/>
    <property type="match status" value="1"/>
</dbReference>
<dbReference type="Proteomes" id="UP000199452">
    <property type="component" value="Unassembled WGS sequence"/>
</dbReference>
<dbReference type="Gene3D" id="3.40.50.620">
    <property type="entry name" value="HUPs"/>
    <property type="match status" value="1"/>
</dbReference>
<protein>
    <recommendedName>
        <fullName evidence="2">asparagine synthase (glutamine-hydrolyzing)</fullName>
        <ecNumber evidence="2">6.3.5.4</ecNumber>
    </recommendedName>
</protein>
<gene>
    <name evidence="5" type="ORF">SAMN05216323_100144</name>
</gene>
<evidence type="ECO:0000256" key="2">
    <source>
        <dbReference type="ARBA" id="ARBA00012737"/>
    </source>
</evidence>
<feature type="domain" description="Asparagine synthetase" evidence="4">
    <location>
        <begin position="206"/>
        <end position="302"/>
    </location>
</feature>
<dbReference type="EMBL" id="FMYP01000001">
    <property type="protein sequence ID" value="SDB81224.1"/>
    <property type="molecule type" value="Genomic_DNA"/>
</dbReference>
<dbReference type="RefSeq" id="WP_092433974.1">
    <property type="nucleotide sequence ID" value="NZ_FMYP01000001.1"/>
</dbReference>
<accession>A0A1G6GGZ3</accession>
<dbReference type="InterPro" id="IPR029055">
    <property type="entry name" value="Ntn_hydrolases_N"/>
</dbReference>
<dbReference type="Pfam" id="PF00733">
    <property type="entry name" value="Asn_synthase"/>
    <property type="match status" value="1"/>
</dbReference>
<evidence type="ECO:0000256" key="3">
    <source>
        <dbReference type="ARBA" id="ARBA00048741"/>
    </source>
</evidence>
<dbReference type="InterPro" id="IPR014729">
    <property type="entry name" value="Rossmann-like_a/b/a_fold"/>
</dbReference>